<evidence type="ECO:0000256" key="14">
    <source>
        <dbReference type="PIRNR" id="PIRNR006337"/>
    </source>
</evidence>
<evidence type="ECO:0000313" key="20">
    <source>
        <dbReference type="Proteomes" id="UP000535501"/>
    </source>
</evidence>
<evidence type="ECO:0000256" key="6">
    <source>
        <dbReference type="ARBA" id="ARBA00022490"/>
    </source>
</evidence>
<organism evidence="19 20">
    <name type="scientific">Pseudorhizobium flavum</name>
    <dbReference type="NCBI Taxonomy" id="1335061"/>
    <lineage>
        <taxon>Bacteria</taxon>
        <taxon>Pseudomonadati</taxon>
        <taxon>Pseudomonadota</taxon>
        <taxon>Alphaproteobacteria</taxon>
        <taxon>Hyphomicrobiales</taxon>
        <taxon>Rhizobiaceae</taxon>
        <taxon>Rhizobium/Agrobacterium group</taxon>
        <taxon>Pseudorhizobium</taxon>
    </lineage>
</organism>
<proteinExistence type="inferred from homology"/>
<keyword evidence="7 14" id="KW-0378">Hydrolase</keyword>
<dbReference type="InterPro" id="IPR013783">
    <property type="entry name" value="Ig-like_fold"/>
</dbReference>
<dbReference type="EMBL" id="JACHEJ010000001">
    <property type="protein sequence ID" value="MBB6178214.1"/>
    <property type="molecule type" value="Genomic_DNA"/>
</dbReference>
<evidence type="ECO:0000256" key="8">
    <source>
        <dbReference type="ARBA" id="ARBA00023277"/>
    </source>
</evidence>
<dbReference type="InterPro" id="IPR006047">
    <property type="entry name" value="GH13_cat_dom"/>
</dbReference>
<evidence type="ECO:0000256" key="17">
    <source>
        <dbReference type="SAM" id="MobiDB-lite"/>
    </source>
</evidence>
<sequence>MTSAIQAADEFHAFPRTWGAEYIAVGEVRFRLWAPGQEQVALRLNGSETPMTRDADGWFELLAVGVSAGSEYSYVLADGTALPDPASRGQKDDVNGPSLVIDPTSYEWRNAEWRGRPWEEAVIYEMHVGTFTEEGTFRAAIEKLPHLVDLGITAVEVMPVAHFGGNRGWGYDGVLLYAPHSAYGAPEDFKAFIDAAHGHGLMVLLDVVYNHFGPEGNYLPLLAPEFFHPDKHTPWGAAIAYELQPVRRFFVENALYWLHEFQLDGLRFDAIDQIGDEESDQHILLEMAERIRREFPDRHIHLTTEDSRNVTFLHERGEDGSVPRFTGEWNDDFHNAIHVFATGETDGYYKDFAVETERLVARTLAEGFAYQGEVSQHSGEKRGVKSTGQPPVAFVDFIQNHDQVGNRAFGERLLTLAGPEKTKALLSALLLSPHIPLIFMGEEFGETRPFLFFTDFHGDLAKAVREGRRKEFEGHAGHGREDEEIPDPNAGATFTDCKLDWRKPASPDGAEWMDLIRDLLALRREVIVPMLGSARAAGGRVLKAEDGQVAVAWDFPKGEIGMAINLGDKPKPLPELPGERVHRLPADAGAGGELGPAGIVVTIRAGERA</sequence>
<comment type="subcellular location">
    <subcellularLocation>
        <location evidence="1 15">Cytoplasm</location>
    </subcellularLocation>
</comment>
<dbReference type="InterPro" id="IPR012768">
    <property type="entry name" value="Trehalose_TreZ"/>
</dbReference>
<keyword evidence="6" id="KW-0963">Cytoplasm</keyword>
<evidence type="ECO:0000256" key="11">
    <source>
        <dbReference type="ARBA" id="ARBA00033284"/>
    </source>
</evidence>
<dbReference type="Gene3D" id="1.10.10.760">
    <property type="entry name" value="E-set domains of sugar-utilizing enzymes"/>
    <property type="match status" value="1"/>
</dbReference>
<reference evidence="19 20" key="1">
    <citation type="submission" date="2020-08" db="EMBL/GenBank/DDBJ databases">
        <title>Genomic Encyclopedia of Type Strains, Phase IV (KMG-IV): sequencing the most valuable type-strain genomes for metagenomic binning, comparative biology and taxonomic classification.</title>
        <authorList>
            <person name="Goeker M."/>
        </authorList>
    </citation>
    <scope>NUCLEOTIDE SEQUENCE [LARGE SCALE GENOMIC DNA]</scope>
    <source>
        <strain evidence="19 20">DSM 102134</strain>
    </source>
</reference>
<feature type="active site" description="Nucleophile" evidence="15">
    <location>
        <position position="269"/>
    </location>
</feature>
<dbReference type="GO" id="GO:0005737">
    <property type="term" value="C:cytoplasm"/>
    <property type="evidence" value="ECO:0007669"/>
    <property type="project" value="UniProtKB-SubCell"/>
</dbReference>
<dbReference type="Proteomes" id="UP000535501">
    <property type="component" value="Unassembled WGS sequence"/>
</dbReference>
<dbReference type="Gene3D" id="2.60.40.10">
    <property type="entry name" value="Immunoglobulins"/>
    <property type="match status" value="1"/>
</dbReference>
<protein>
    <recommendedName>
        <fullName evidence="5 13">Malto-oligosyltrehalose trehalohydrolase</fullName>
        <shortName evidence="14">MTHase</shortName>
        <ecNumber evidence="4 13">3.2.1.141</ecNumber>
    </recommendedName>
    <alternativeName>
        <fullName evidence="11 14">4-alpha-D-((1-&gt;4)-alpha-D-glucano)trehalose trehalohydrolase</fullName>
    </alternativeName>
    <alternativeName>
        <fullName evidence="10 14">Maltooligosyl trehalose trehalohydrolase</fullName>
    </alternativeName>
</protein>
<dbReference type="InterPro" id="IPR014756">
    <property type="entry name" value="Ig_E-set"/>
</dbReference>
<name>A0A7W9YUD5_9HYPH</name>
<dbReference type="RefSeq" id="WP_077549528.1">
    <property type="nucleotide sequence ID" value="NZ_JACHEJ010000001.1"/>
</dbReference>
<dbReference type="SUPFAM" id="SSF81296">
    <property type="entry name" value="E set domains"/>
    <property type="match status" value="1"/>
</dbReference>
<feature type="domain" description="Glycosyl hydrolase family 13 catalytic" evidence="18">
    <location>
        <begin position="125"/>
        <end position="480"/>
    </location>
</feature>
<accession>A0A7W9YUD5</accession>
<dbReference type="Gene3D" id="2.60.40.1180">
    <property type="entry name" value="Golgi alpha-mannosidase II"/>
    <property type="match status" value="1"/>
</dbReference>
<feature type="site" description="Transition state stabilizer" evidence="16">
    <location>
        <position position="402"/>
    </location>
</feature>
<evidence type="ECO:0000256" key="3">
    <source>
        <dbReference type="ARBA" id="ARBA00008061"/>
    </source>
</evidence>
<comment type="caution">
    <text evidence="19">The sequence shown here is derived from an EMBL/GenBank/DDBJ whole genome shotgun (WGS) entry which is preliminary data.</text>
</comment>
<dbReference type="UniPathway" id="UPA00299"/>
<feature type="compositionally biased region" description="Basic and acidic residues" evidence="17">
    <location>
        <begin position="472"/>
        <end position="481"/>
    </location>
</feature>
<dbReference type="PIRSF" id="PIRSF006337">
    <property type="entry name" value="Trehalose_TreZ"/>
    <property type="match status" value="1"/>
</dbReference>
<gene>
    <name evidence="19" type="ORF">HNQ75_000157</name>
</gene>
<comment type="similarity">
    <text evidence="3 14">Belongs to the glycosyl hydrolase 13 family.</text>
</comment>
<comment type="pathway">
    <text evidence="2 14">Glycan biosynthesis; trehalose biosynthesis.</text>
</comment>
<evidence type="ECO:0000256" key="10">
    <source>
        <dbReference type="ARBA" id="ARBA00032057"/>
    </source>
</evidence>
<evidence type="ECO:0000256" key="16">
    <source>
        <dbReference type="PIRSR" id="PIRSR006337-3"/>
    </source>
</evidence>
<dbReference type="InterPro" id="IPR044901">
    <property type="entry name" value="Trehalose_TreZ_E-set_sf"/>
</dbReference>
<dbReference type="GO" id="GO:0033942">
    <property type="term" value="F:4-alpha-D-(1-&gt;4)-alpha-D-glucanotrehalose trehalohydrolase activity"/>
    <property type="evidence" value="ECO:0007669"/>
    <property type="project" value="UniProtKB-EC"/>
</dbReference>
<dbReference type="EC" id="3.2.1.141" evidence="4 13"/>
<evidence type="ECO:0000256" key="9">
    <source>
        <dbReference type="ARBA" id="ARBA00023295"/>
    </source>
</evidence>
<dbReference type="CDD" id="cd02853">
    <property type="entry name" value="E_set_MTHase_like_N"/>
    <property type="match status" value="1"/>
</dbReference>
<evidence type="ECO:0000256" key="4">
    <source>
        <dbReference type="ARBA" id="ARBA00012268"/>
    </source>
</evidence>
<dbReference type="NCBIfam" id="TIGR02402">
    <property type="entry name" value="trehalose_TreZ"/>
    <property type="match status" value="1"/>
</dbReference>
<dbReference type="SUPFAM" id="SSF51445">
    <property type="entry name" value="(Trans)glycosidases"/>
    <property type="match status" value="1"/>
</dbReference>
<keyword evidence="8" id="KW-0119">Carbohydrate metabolism</keyword>
<dbReference type="CDD" id="cd11325">
    <property type="entry name" value="AmyAc_GTHase"/>
    <property type="match status" value="1"/>
</dbReference>
<evidence type="ECO:0000256" key="7">
    <source>
        <dbReference type="ARBA" id="ARBA00022801"/>
    </source>
</evidence>
<dbReference type="PANTHER" id="PTHR43651">
    <property type="entry name" value="1,4-ALPHA-GLUCAN-BRANCHING ENZYME"/>
    <property type="match status" value="1"/>
</dbReference>
<evidence type="ECO:0000256" key="15">
    <source>
        <dbReference type="PIRSR" id="PIRSR006337-1"/>
    </source>
</evidence>
<evidence type="ECO:0000256" key="12">
    <source>
        <dbReference type="ARBA" id="ARBA00034013"/>
    </source>
</evidence>
<feature type="region of interest" description="Disordered" evidence="17">
    <location>
        <begin position="472"/>
        <end position="491"/>
    </location>
</feature>
<evidence type="ECO:0000259" key="18">
    <source>
        <dbReference type="SMART" id="SM00642"/>
    </source>
</evidence>
<evidence type="ECO:0000256" key="2">
    <source>
        <dbReference type="ARBA" id="ARBA00005199"/>
    </source>
</evidence>
<feature type="active site" description="Proton donor" evidence="15">
    <location>
        <position position="305"/>
    </location>
</feature>
<evidence type="ECO:0000313" key="19">
    <source>
        <dbReference type="EMBL" id="MBB6178214.1"/>
    </source>
</evidence>
<evidence type="ECO:0000256" key="5">
    <source>
        <dbReference type="ARBA" id="ARBA00015938"/>
    </source>
</evidence>
<dbReference type="Gene3D" id="3.20.20.80">
    <property type="entry name" value="Glycosidases"/>
    <property type="match status" value="1"/>
</dbReference>
<dbReference type="AlphaFoldDB" id="A0A7W9YUD5"/>
<dbReference type="InterPro" id="IPR017853">
    <property type="entry name" value="GH"/>
</dbReference>
<keyword evidence="9 14" id="KW-0326">Glycosidase</keyword>
<dbReference type="SMART" id="SM00642">
    <property type="entry name" value="Aamy"/>
    <property type="match status" value="1"/>
</dbReference>
<comment type="catalytic activity">
    <reaction evidence="12 14">
        <text>hydrolysis of (1-&gt;4)-alpha-D-glucosidic linkage in 4-alpha-D-[(1-&gt;4)-alpha-D-glucanosyl]n trehalose to yield trehalose and (1-&gt;4)-alpha-D-glucan.</text>
        <dbReference type="EC" id="3.2.1.141"/>
    </reaction>
</comment>
<evidence type="ECO:0000256" key="13">
    <source>
        <dbReference type="NCBIfam" id="TIGR02402"/>
    </source>
</evidence>
<dbReference type="Pfam" id="PF00128">
    <property type="entry name" value="Alpha-amylase"/>
    <property type="match status" value="2"/>
</dbReference>
<dbReference type="PANTHER" id="PTHR43651:SF11">
    <property type="entry name" value="MALTO-OLIGOSYLTREHALOSE TREHALOHYDROLASE"/>
    <property type="match status" value="1"/>
</dbReference>
<keyword evidence="20" id="KW-1185">Reference proteome</keyword>
<dbReference type="InterPro" id="IPR013780">
    <property type="entry name" value="Glyco_hydro_b"/>
</dbReference>
<dbReference type="GO" id="GO:0005992">
    <property type="term" value="P:trehalose biosynthetic process"/>
    <property type="evidence" value="ECO:0007669"/>
    <property type="project" value="UniProtKB-UniRule"/>
</dbReference>
<evidence type="ECO:0000256" key="1">
    <source>
        <dbReference type="ARBA" id="ARBA00004496"/>
    </source>
</evidence>